<dbReference type="PROSITE" id="PS50109">
    <property type="entry name" value="HIS_KIN"/>
    <property type="match status" value="1"/>
</dbReference>
<comment type="caution">
    <text evidence="8">The sequence shown here is derived from an EMBL/GenBank/DDBJ whole genome shotgun (WGS) entry which is preliminary data.</text>
</comment>
<evidence type="ECO:0000256" key="5">
    <source>
        <dbReference type="ARBA" id="ARBA00022777"/>
    </source>
</evidence>
<dbReference type="CDD" id="cd00082">
    <property type="entry name" value="HisKA"/>
    <property type="match status" value="1"/>
</dbReference>
<keyword evidence="4" id="KW-0808">Transferase</keyword>
<dbReference type="InterPro" id="IPR005467">
    <property type="entry name" value="His_kinase_dom"/>
</dbReference>
<dbReference type="InterPro" id="IPR004358">
    <property type="entry name" value="Sig_transdc_His_kin-like_C"/>
</dbReference>
<dbReference type="RefSeq" id="WP_105038334.1">
    <property type="nucleotide sequence ID" value="NZ_PPSL01000002.1"/>
</dbReference>
<keyword evidence="6" id="KW-0812">Transmembrane</keyword>
<dbReference type="SMART" id="SM00387">
    <property type="entry name" value="HATPase_c"/>
    <property type="match status" value="1"/>
</dbReference>
<keyword evidence="9" id="KW-1185">Reference proteome</keyword>
<name>A0A2S7SXY9_9BACT</name>
<feature type="domain" description="Histidine kinase" evidence="7">
    <location>
        <begin position="235"/>
        <end position="464"/>
    </location>
</feature>
<dbReference type="GO" id="GO:0000155">
    <property type="term" value="F:phosphorelay sensor kinase activity"/>
    <property type="evidence" value="ECO:0007669"/>
    <property type="project" value="InterPro"/>
</dbReference>
<dbReference type="SUPFAM" id="SSF55874">
    <property type="entry name" value="ATPase domain of HSP90 chaperone/DNA topoisomerase II/histidine kinase"/>
    <property type="match status" value="1"/>
</dbReference>
<evidence type="ECO:0000256" key="3">
    <source>
        <dbReference type="ARBA" id="ARBA00022553"/>
    </source>
</evidence>
<dbReference type="GO" id="GO:0000156">
    <property type="term" value="F:phosphorelay response regulator activity"/>
    <property type="evidence" value="ECO:0007669"/>
    <property type="project" value="TreeGrafter"/>
</dbReference>
<sequence>MKKRLIIIAGAFSISFLIMGALSLFSIERLNKYTYFSRLTDKSGFVLEKIFGAEKSIRDIDRTERGYMITKDTMYVRFLYNSFDSLRNNIRDLKEITTDNAELQRTITLINATASTRIAAAKDNVAYVDSNKTSTLSKYYFDSRQLMIDCSKLLRKIHDSENILKDKRLREEQLYETLTTRTIKWLLLLFCLITLFLLILLIIELKNRMKFQEQLQAKVIDLRRSHEELQEIAFVAAHDLQEPLRKIQIFSNMLLYQKTDFIDETNRENLQRINNSALRMQSLITDLSSLTSLTKVDEVKKEVDLNRMLQFILLDIDEKVVDKGATVTVSYLPFINGFENQLKILFNALLDNALKFSRTDAKPAISITSDVTNGMELFDINPNLKQQKFNRIIITDNGIGFEKQFIAKMFQIFQRLHQQESGYDGKGIGLALCLRIMANHEGYIVADGHSQQGACFKLFFPIES</sequence>
<organism evidence="8 9">
    <name type="scientific">Flavipsychrobacter stenotrophus</name>
    <dbReference type="NCBI Taxonomy" id="2077091"/>
    <lineage>
        <taxon>Bacteria</taxon>
        <taxon>Pseudomonadati</taxon>
        <taxon>Bacteroidota</taxon>
        <taxon>Chitinophagia</taxon>
        <taxon>Chitinophagales</taxon>
        <taxon>Chitinophagaceae</taxon>
        <taxon>Flavipsychrobacter</taxon>
    </lineage>
</organism>
<dbReference type="SMART" id="SM00388">
    <property type="entry name" value="HisKA"/>
    <property type="match status" value="1"/>
</dbReference>
<dbReference type="Gene3D" id="1.10.287.130">
    <property type="match status" value="1"/>
</dbReference>
<evidence type="ECO:0000256" key="1">
    <source>
        <dbReference type="ARBA" id="ARBA00000085"/>
    </source>
</evidence>
<dbReference type="InterPro" id="IPR036097">
    <property type="entry name" value="HisK_dim/P_sf"/>
</dbReference>
<dbReference type="InterPro" id="IPR003661">
    <property type="entry name" value="HisK_dim/P_dom"/>
</dbReference>
<keyword evidence="5" id="KW-0418">Kinase</keyword>
<dbReference type="AlphaFoldDB" id="A0A2S7SXY9"/>
<dbReference type="EC" id="2.7.13.3" evidence="2"/>
<dbReference type="InterPro" id="IPR003594">
    <property type="entry name" value="HATPase_dom"/>
</dbReference>
<dbReference type="InterPro" id="IPR036890">
    <property type="entry name" value="HATPase_C_sf"/>
</dbReference>
<dbReference type="PANTHER" id="PTHR42878">
    <property type="entry name" value="TWO-COMPONENT HISTIDINE KINASE"/>
    <property type="match status" value="1"/>
</dbReference>
<dbReference type="OrthoDB" id="9124519at2"/>
<evidence type="ECO:0000256" key="2">
    <source>
        <dbReference type="ARBA" id="ARBA00012438"/>
    </source>
</evidence>
<gene>
    <name evidence="8" type="ORF">CJD36_006545</name>
</gene>
<dbReference type="InterPro" id="IPR050351">
    <property type="entry name" value="BphY/WalK/GraS-like"/>
</dbReference>
<dbReference type="Pfam" id="PF00512">
    <property type="entry name" value="HisKA"/>
    <property type="match status" value="1"/>
</dbReference>
<evidence type="ECO:0000256" key="6">
    <source>
        <dbReference type="SAM" id="Phobius"/>
    </source>
</evidence>
<dbReference type="PANTHER" id="PTHR42878:SF15">
    <property type="entry name" value="BACTERIOPHYTOCHROME"/>
    <property type="match status" value="1"/>
</dbReference>
<protein>
    <recommendedName>
        <fullName evidence="2">histidine kinase</fullName>
        <ecNumber evidence="2">2.7.13.3</ecNumber>
    </recommendedName>
</protein>
<comment type="catalytic activity">
    <reaction evidence="1">
        <text>ATP + protein L-histidine = ADP + protein N-phospho-L-histidine.</text>
        <dbReference type="EC" id="2.7.13.3"/>
    </reaction>
</comment>
<evidence type="ECO:0000256" key="4">
    <source>
        <dbReference type="ARBA" id="ARBA00022679"/>
    </source>
</evidence>
<dbReference type="SUPFAM" id="SSF47384">
    <property type="entry name" value="Homodimeric domain of signal transducing histidine kinase"/>
    <property type="match status" value="1"/>
</dbReference>
<dbReference type="Pfam" id="PF05227">
    <property type="entry name" value="CHASE3"/>
    <property type="match status" value="1"/>
</dbReference>
<feature type="transmembrane region" description="Helical" evidence="6">
    <location>
        <begin position="185"/>
        <end position="203"/>
    </location>
</feature>
<proteinExistence type="predicted"/>
<keyword evidence="6" id="KW-0472">Membrane</keyword>
<dbReference type="Pfam" id="PF02518">
    <property type="entry name" value="HATPase_c"/>
    <property type="match status" value="1"/>
</dbReference>
<keyword evidence="3" id="KW-0597">Phosphoprotein</keyword>
<reference evidence="8 9" key="1">
    <citation type="submission" date="2018-01" db="EMBL/GenBank/DDBJ databases">
        <title>A novel member of the phylum Bacteroidetes isolated from glacier ice.</title>
        <authorList>
            <person name="Liu Q."/>
            <person name="Xin Y.-H."/>
        </authorList>
    </citation>
    <scope>NUCLEOTIDE SEQUENCE [LARGE SCALE GENOMIC DNA]</scope>
    <source>
        <strain evidence="8 9">RB1R16</strain>
    </source>
</reference>
<dbReference type="GO" id="GO:0030295">
    <property type="term" value="F:protein kinase activator activity"/>
    <property type="evidence" value="ECO:0007669"/>
    <property type="project" value="TreeGrafter"/>
</dbReference>
<evidence type="ECO:0000313" key="8">
    <source>
        <dbReference type="EMBL" id="PQJ11455.1"/>
    </source>
</evidence>
<dbReference type="EMBL" id="PPSL01000002">
    <property type="protein sequence ID" value="PQJ11455.1"/>
    <property type="molecule type" value="Genomic_DNA"/>
</dbReference>
<evidence type="ECO:0000259" key="7">
    <source>
        <dbReference type="PROSITE" id="PS50109"/>
    </source>
</evidence>
<dbReference type="Gene3D" id="3.30.565.10">
    <property type="entry name" value="Histidine kinase-like ATPase, C-terminal domain"/>
    <property type="match status" value="1"/>
</dbReference>
<dbReference type="InterPro" id="IPR007891">
    <property type="entry name" value="CHASE3"/>
</dbReference>
<evidence type="ECO:0000313" key="9">
    <source>
        <dbReference type="Proteomes" id="UP000239872"/>
    </source>
</evidence>
<accession>A0A2S7SXY9</accession>
<keyword evidence="6" id="KW-1133">Transmembrane helix</keyword>
<dbReference type="GO" id="GO:0007234">
    <property type="term" value="P:osmosensory signaling via phosphorelay pathway"/>
    <property type="evidence" value="ECO:0007669"/>
    <property type="project" value="TreeGrafter"/>
</dbReference>
<dbReference type="Proteomes" id="UP000239872">
    <property type="component" value="Unassembled WGS sequence"/>
</dbReference>
<dbReference type="PRINTS" id="PR00344">
    <property type="entry name" value="BCTRLSENSOR"/>
</dbReference>